<feature type="transmembrane region" description="Helical" evidence="7">
    <location>
        <begin position="290"/>
        <end position="310"/>
    </location>
</feature>
<feature type="transmembrane region" description="Helical" evidence="7">
    <location>
        <begin position="135"/>
        <end position="152"/>
    </location>
</feature>
<dbReference type="Pfam" id="PF00528">
    <property type="entry name" value="BPD_transp_1"/>
    <property type="match status" value="1"/>
</dbReference>
<feature type="transmembrane region" description="Helical" evidence="7">
    <location>
        <begin position="102"/>
        <end position="123"/>
    </location>
</feature>
<dbReference type="RefSeq" id="WP_179486505.1">
    <property type="nucleotide sequence ID" value="NZ_JACCBV010000001.1"/>
</dbReference>
<dbReference type="InterPro" id="IPR000515">
    <property type="entry name" value="MetI-like"/>
</dbReference>
<dbReference type="InterPro" id="IPR035906">
    <property type="entry name" value="MetI-like_sf"/>
</dbReference>
<dbReference type="CDD" id="cd06261">
    <property type="entry name" value="TM_PBP2"/>
    <property type="match status" value="1"/>
</dbReference>
<evidence type="ECO:0000256" key="1">
    <source>
        <dbReference type="ARBA" id="ARBA00004651"/>
    </source>
</evidence>
<dbReference type="PROSITE" id="PS50928">
    <property type="entry name" value="ABC_TM1"/>
    <property type="match status" value="1"/>
</dbReference>
<evidence type="ECO:0000256" key="5">
    <source>
        <dbReference type="ARBA" id="ARBA00022989"/>
    </source>
</evidence>
<evidence type="ECO:0000259" key="8">
    <source>
        <dbReference type="PROSITE" id="PS50928"/>
    </source>
</evidence>
<comment type="caution">
    <text evidence="9">The sequence shown here is derived from an EMBL/GenBank/DDBJ whole genome shotgun (WGS) entry which is preliminary data.</text>
</comment>
<evidence type="ECO:0000313" key="10">
    <source>
        <dbReference type="Proteomes" id="UP000576969"/>
    </source>
</evidence>
<dbReference type="InterPro" id="IPR051393">
    <property type="entry name" value="ABC_transporter_permease"/>
</dbReference>
<comment type="similarity">
    <text evidence="7">Belongs to the binding-protein-dependent transport system permease family.</text>
</comment>
<evidence type="ECO:0000256" key="4">
    <source>
        <dbReference type="ARBA" id="ARBA00022692"/>
    </source>
</evidence>
<evidence type="ECO:0000313" key="9">
    <source>
        <dbReference type="EMBL" id="NYE18066.1"/>
    </source>
</evidence>
<accession>A0A7Y9KHZ8</accession>
<proteinExistence type="inferred from homology"/>
<dbReference type="GO" id="GO:0055085">
    <property type="term" value="P:transmembrane transport"/>
    <property type="evidence" value="ECO:0007669"/>
    <property type="project" value="InterPro"/>
</dbReference>
<dbReference type="PANTHER" id="PTHR30193">
    <property type="entry name" value="ABC TRANSPORTER PERMEASE PROTEIN"/>
    <property type="match status" value="1"/>
</dbReference>
<feature type="transmembrane region" description="Helical" evidence="7">
    <location>
        <begin position="234"/>
        <end position="255"/>
    </location>
</feature>
<dbReference type="PANTHER" id="PTHR30193:SF37">
    <property type="entry name" value="INNER MEMBRANE ABC TRANSPORTER PERMEASE PROTEIN YCJO"/>
    <property type="match status" value="1"/>
</dbReference>
<comment type="subcellular location">
    <subcellularLocation>
        <location evidence="1 7">Cell membrane</location>
        <topology evidence="1 7">Multi-pass membrane protein</topology>
    </subcellularLocation>
</comment>
<protein>
    <submittedName>
        <fullName evidence="9">Raffinose/stachyose/melibiose transport system permease protein</fullName>
    </submittedName>
</protein>
<dbReference type="EMBL" id="JACCBV010000001">
    <property type="protein sequence ID" value="NYE18066.1"/>
    <property type="molecule type" value="Genomic_DNA"/>
</dbReference>
<name>A0A7Y9KHZ8_9MICO</name>
<keyword evidence="3" id="KW-1003">Cell membrane</keyword>
<feature type="transmembrane region" description="Helical" evidence="7">
    <location>
        <begin position="185"/>
        <end position="205"/>
    </location>
</feature>
<dbReference type="AlphaFoldDB" id="A0A7Y9KHZ8"/>
<feature type="domain" description="ABC transmembrane type-1" evidence="8">
    <location>
        <begin position="98"/>
        <end position="311"/>
    </location>
</feature>
<dbReference type="Proteomes" id="UP000576969">
    <property type="component" value="Unassembled WGS sequence"/>
</dbReference>
<evidence type="ECO:0000256" key="7">
    <source>
        <dbReference type="RuleBase" id="RU363032"/>
    </source>
</evidence>
<keyword evidence="2 7" id="KW-0813">Transport</keyword>
<keyword evidence="4 7" id="KW-0812">Transmembrane</keyword>
<dbReference type="GO" id="GO:0005886">
    <property type="term" value="C:plasma membrane"/>
    <property type="evidence" value="ECO:0007669"/>
    <property type="project" value="UniProtKB-SubCell"/>
</dbReference>
<reference evidence="9 10" key="1">
    <citation type="submission" date="2020-07" db="EMBL/GenBank/DDBJ databases">
        <title>Sequencing the genomes of 1000 actinobacteria strains.</title>
        <authorList>
            <person name="Klenk H.-P."/>
        </authorList>
    </citation>
    <scope>NUCLEOTIDE SEQUENCE [LARGE SCALE GENOMIC DNA]</scope>
    <source>
        <strain evidence="9 10">DSM 24662</strain>
    </source>
</reference>
<evidence type="ECO:0000256" key="6">
    <source>
        <dbReference type="ARBA" id="ARBA00023136"/>
    </source>
</evidence>
<organism evidence="9 10">
    <name type="scientific">Microbacterium immunditiarum</name>
    <dbReference type="NCBI Taxonomy" id="337480"/>
    <lineage>
        <taxon>Bacteria</taxon>
        <taxon>Bacillati</taxon>
        <taxon>Actinomycetota</taxon>
        <taxon>Actinomycetes</taxon>
        <taxon>Micrococcales</taxon>
        <taxon>Microbacteriaceae</taxon>
        <taxon>Microbacterium</taxon>
    </lineage>
</organism>
<dbReference type="Gene3D" id="1.10.3720.10">
    <property type="entry name" value="MetI-like"/>
    <property type="match status" value="1"/>
</dbReference>
<keyword evidence="10" id="KW-1185">Reference proteome</keyword>
<keyword evidence="6 7" id="KW-0472">Membrane</keyword>
<evidence type="ECO:0000256" key="3">
    <source>
        <dbReference type="ARBA" id="ARBA00022475"/>
    </source>
</evidence>
<keyword evidence="5 7" id="KW-1133">Transmembrane helix</keyword>
<sequence>MIEDMRSKNAGESATETLVLAPRARMQSPRRRPFRVGGGAFWYVLPAATLILVVIYLGVAYTGYVSVLDWDGLSPNPEFAGIDNYLRAFTDPVFWECLAHSAVYAVIVIPVNMAIGLTMAILLTQRVFLSGVIKVIMFVPVVLSSAAIAVSFRELLGADGMLNQVLRAIGLGGLAQPWLAQTSTALYAIALITVWATAGLNFILYQAALSQIDEDTIEAAQLDGAGKFRIVRSVIFPQLAGTHATLILLGVIGALRMFDIVFLTTRGGPAGATEFLATYIYRQTIDVFNAGYASALSILLLLIALVLTVVQLQMSRRRSETVAW</sequence>
<dbReference type="SUPFAM" id="SSF161098">
    <property type="entry name" value="MetI-like"/>
    <property type="match status" value="1"/>
</dbReference>
<feature type="transmembrane region" description="Helical" evidence="7">
    <location>
        <begin position="40"/>
        <end position="64"/>
    </location>
</feature>
<gene>
    <name evidence="9" type="ORF">BJ991_000094</name>
</gene>
<evidence type="ECO:0000256" key="2">
    <source>
        <dbReference type="ARBA" id="ARBA00022448"/>
    </source>
</evidence>